<name>C7QZP5_JONDD</name>
<dbReference type="PROSITE" id="PS50893">
    <property type="entry name" value="ABC_TRANSPORTER_2"/>
    <property type="match status" value="1"/>
</dbReference>
<dbReference type="InterPro" id="IPR003439">
    <property type="entry name" value="ABC_transporter-like_ATP-bd"/>
</dbReference>
<feature type="domain" description="ABC transporter" evidence="3">
    <location>
        <begin position="2"/>
        <end position="241"/>
    </location>
</feature>
<evidence type="ECO:0000313" key="4">
    <source>
        <dbReference type="EMBL" id="ACV08051.1"/>
    </source>
</evidence>
<evidence type="ECO:0000259" key="3">
    <source>
        <dbReference type="PROSITE" id="PS50893"/>
    </source>
</evidence>
<dbReference type="eggNOG" id="COG1123">
    <property type="taxonomic scope" value="Bacteria"/>
</dbReference>
<dbReference type="SUPFAM" id="SSF52540">
    <property type="entry name" value="P-loop containing nucleoside triphosphate hydrolases"/>
    <property type="match status" value="1"/>
</dbReference>
<dbReference type="GO" id="GO:0005886">
    <property type="term" value="C:plasma membrane"/>
    <property type="evidence" value="ECO:0007669"/>
    <property type="project" value="TreeGrafter"/>
</dbReference>
<dbReference type="STRING" id="471856.Jden_0382"/>
<dbReference type="Proteomes" id="UP000000628">
    <property type="component" value="Chromosome"/>
</dbReference>
<dbReference type="AlphaFoldDB" id="C7QZP5"/>
<keyword evidence="2" id="KW-0067">ATP-binding</keyword>
<organism evidence="4 5">
    <name type="scientific">Jonesia denitrificans (strain ATCC 14870 / DSM 20603 / BCRC 15368 / CIP 55.134 / JCM 11481 / NBRC 15587 / NCTC 10816 / Prevot 55134)</name>
    <name type="common">Listeria denitrificans</name>
    <dbReference type="NCBI Taxonomy" id="471856"/>
    <lineage>
        <taxon>Bacteria</taxon>
        <taxon>Bacillati</taxon>
        <taxon>Actinomycetota</taxon>
        <taxon>Actinomycetes</taxon>
        <taxon>Micrococcales</taxon>
        <taxon>Jonesiaceae</taxon>
        <taxon>Jonesia</taxon>
    </lineage>
</organism>
<evidence type="ECO:0000313" key="5">
    <source>
        <dbReference type="Proteomes" id="UP000000628"/>
    </source>
</evidence>
<dbReference type="InterPro" id="IPR003593">
    <property type="entry name" value="AAA+_ATPase"/>
</dbReference>
<protein>
    <submittedName>
        <fullName evidence="4">ABC transporter related</fullName>
    </submittedName>
</protein>
<accession>C7QZP5</accession>
<keyword evidence="5" id="KW-1185">Reference proteome</keyword>
<sequence>MLRAEHITAGFASTPSLADLTIEVTSGEPGIGVTGASGIGKSTLINVLHGDTKPRLGSVTYNGRPVSRFAFKDKKRFKASVRRVAQNGFFGVDTRLSVKQAVEDELKAARRAGRATGESASQVLDLMFLEDRFLPRRIHGLSGGERQRLTIALALATRPDILLLDEPTTALDANLKDLVSRRIRDIVTDRGIGLLVTSHDLDLLARLTATVHVLHDGVFVESGPPRQLLTDPQHPATRDIADAYPEAVRALDTRGDSL</sequence>
<dbReference type="EMBL" id="CP001706">
    <property type="protein sequence ID" value="ACV08051.1"/>
    <property type="molecule type" value="Genomic_DNA"/>
</dbReference>
<dbReference type="InterPro" id="IPR017871">
    <property type="entry name" value="ABC_transporter-like_CS"/>
</dbReference>
<dbReference type="SMART" id="SM00382">
    <property type="entry name" value="AAA"/>
    <property type="match status" value="1"/>
</dbReference>
<dbReference type="InterPro" id="IPR027417">
    <property type="entry name" value="P-loop_NTPase"/>
</dbReference>
<dbReference type="InterPro" id="IPR015854">
    <property type="entry name" value="ABC_transpr_LolD-like"/>
</dbReference>
<keyword evidence="1" id="KW-0547">Nucleotide-binding</keyword>
<dbReference type="GO" id="GO:0005524">
    <property type="term" value="F:ATP binding"/>
    <property type="evidence" value="ECO:0007669"/>
    <property type="project" value="UniProtKB-KW"/>
</dbReference>
<dbReference type="Pfam" id="PF00005">
    <property type="entry name" value="ABC_tran"/>
    <property type="match status" value="1"/>
</dbReference>
<gene>
    <name evidence="4" type="ordered locus">Jden_0382</name>
</gene>
<dbReference type="PANTHER" id="PTHR24220">
    <property type="entry name" value="IMPORT ATP-BINDING PROTEIN"/>
    <property type="match status" value="1"/>
</dbReference>
<dbReference type="PROSITE" id="PS00211">
    <property type="entry name" value="ABC_TRANSPORTER_1"/>
    <property type="match status" value="1"/>
</dbReference>
<dbReference type="Gene3D" id="3.40.50.300">
    <property type="entry name" value="P-loop containing nucleotide triphosphate hydrolases"/>
    <property type="match status" value="1"/>
</dbReference>
<dbReference type="HOGENOM" id="CLU_000604_1_23_11"/>
<proteinExistence type="predicted"/>
<evidence type="ECO:0000256" key="2">
    <source>
        <dbReference type="ARBA" id="ARBA00022840"/>
    </source>
</evidence>
<dbReference type="GO" id="GO:0022857">
    <property type="term" value="F:transmembrane transporter activity"/>
    <property type="evidence" value="ECO:0007669"/>
    <property type="project" value="TreeGrafter"/>
</dbReference>
<reference evidence="4 5" key="1">
    <citation type="journal article" date="2009" name="Stand. Genomic Sci.">
        <title>Complete genome sequence of Jonesia denitrificans type strain (Prevot 55134).</title>
        <authorList>
            <person name="Pukall R."/>
            <person name="Gehrich-Schroter G."/>
            <person name="Lapidus A."/>
            <person name="Nolan M."/>
            <person name="Glavina Del Rio T."/>
            <person name="Lucas S."/>
            <person name="Chen F."/>
            <person name="Tice H."/>
            <person name="Pitluck S."/>
            <person name="Cheng J.F."/>
            <person name="Copeland A."/>
            <person name="Saunders E."/>
            <person name="Brettin T."/>
            <person name="Detter J.C."/>
            <person name="Bruce D."/>
            <person name="Goodwin L."/>
            <person name="Pati A."/>
            <person name="Ivanova N."/>
            <person name="Mavromatis K."/>
            <person name="Ovchinnikova G."/>
            <person name="Chen A."/>
            <person name="Palaniappan K."/>
            <person name="Land M."/>
            <person name="Hauser L."/>
            <person name="Chang Y.J."/>
            <person name="Jeffries C.D."/>
            <person name="Chain P."/>
            <person name="Goker M."/>
            <person name="Bristow J."/>
            <person name="Eisen J.A."/>
            <person name="Markowitz V."/>
            <person name="Hugenholtz P."/>
            <person name="Kyrpides N.C."/>
            <person name="Klenk H.P."/>
            <person name="Han C."/>
        </authorList>
    </citation>
    <scope>NUCLEOTIDE SEQUENCE [LARGE SCALE GENOMIC DNA]</scope>
    <source>
        <strain evidence="5">ATCC 14870 / DSM 20603 / BCRC 15368 / CIP 55.134 / JCM 11481 / NBRC 15587 / NCTC 10816 / Prevot 55134</strain>
    </source>
</reference>
<dbReference type="GO" id="GO:0016887">
    <property type="term" value="F:ATP hydrolysis activity"/>
    <property type="evidence" value="ECO:0007669"/>
    <property type="project" value="InterPro"/>
</dbReference>
<evidence type="ECO:0000256" key="1">
    <source>
        <dbReference type="ARBA" id="ARBA00022741"/>
    </source>
</evidence>
<dbReference type="KEGG" id="jde:Jden_0382"/>